<organism evidence="1 2">
    <name type="scientific">Propionibacterium acidifaciens F0233</name>
    <dbReference type="NCBI Taxonomy" id="553198"/>
    <lineage>
        <taxon>Bacteria</taxon>
        <taxon>Bacillati</taxon>
        <taxon>Actinomycetota</taxon>
        <taxon>Actinomycetes</taxon>
        <taxon>Propionibacteriales</taxon>
        <taxon>Propionibacteriaceae</taxon>
        <taxon>Propionibacterium</taxon>
    </lineage>
</organism>
<dbReference type="OrthoDB" id="4941654at2"/>
<reference evidence="1" key="1">
    <citation type="submission" date="2013-08" db="EMBL/GenBank/DDBJ databases">
        <authorList>
            <person name="Durkin A.S."/>
            <person name="Haft D.R."/>
            <person name="McCorrison J."/>
            <person name="Torralba M."/>
            <person name="Gillis M."/>
            <person name="Haft D.H."/>
            <person name="Methe B."/>
            <person name="Sutton G."/>
            <person name="Nelson K.E."/>
        </authorList>
    </citation>
    <scope>NUCLEOTIDE SEQUENCE [LARGE SCALE GENOMIC DNA]</scope>
    <source>
        <strain evidence="1">F0233</strain>
    </source>
</reference>
<protein>
    <recommendedName>
        <fullName evidence="3">NYN domain protein</fullName>
    </recommendedName>
</protein>
<sequence>MTLNAVVVMDYQNVHLTAHDVFDRHGGKHEALIHPRRFAEVAIQRRNKTQRDGHPAALLKEVIAFRELPHSHYDWEQNRRCSAQARQWRLDGATVVLRDLKYSFKLTAEGTPDMDTCGHKVPTGPGREKGIDVLVALTCLHQALLPDVALVILASRDTDLVPVLNTLIDMRREDPAVAKVETVSWFNRNARREGNLPGGSLRPDRGRRVWNTNLDRRCFEASLDRNDYS</sequence>
<accession>U2Q4B5</accession>
<dbReference type="GeneID" id="95359731"/>
<dbReference type="AlphaFoldDB" id="U2Q4B5"/>
<proteinExistence type="predicted"/>
<dbReference type="RefSeq" id="WP_021798641.1">
    <property type="nucleotide sequence ID" value="NZ_ACVN02000292.1"/>
</dbReference>
<comment type="caution">
    <text evidence="1">The sequence shown here is derived from an EMBL/GenBank/DDBJ whole genome shotgun (WGS) entry which is preliminary data.</text>
</comment>
<evidence type="ECO:0008006" key="3">
    <source>
        <dbReference type="Google" id="ProtNLM"/>
    </source>
</evidence>
<evidence type="ECO:0000313" key="2">
    <source>
        <dbReference type="Proteomes" id="UP000017052"/>
    </source>
</evidence>
<dbReference type="Gene3D" id="3.40.50.1010">
    <property type="entry name" value="5'-nuclease"/>
    <property type="match status" value="1"/>
</dbReference>
<name>U2Q4B5_9ACTN</name>
<dbReference type="EMBL" id="ACVN02000292">
    <property type="protein sequence ID" value="ERK50859.1"/>
    <property type="molecule type" value="Genomic_DNA"/>
</dbReference>
<keyword evidence="2" id="KW-1185">Reference proteome</keyword>
<dbReference type="Proteomes" id="UP000017052">
    <property type="component" value="Unassembled WGS sequence"/>
</dbReference>
<evidence type="ECO:0000313" key="1">
    <source>
        <dbReference type="EMBL" id="ERK50859.1"/>
    </source>
</evidence>
<gene>
    <name evidence="1" type="ORF">HMPREF0682_0501</name>
</gene>